<keyword evidence="5" id="KW-1185">Reference proteome</keyword>
<evidence type="ECO:0000256" key="3">
    <source>
        <dbReference type="SAM" id="SignalP"/>
    </source>
</evidence>
<dbReference type="Proteomes" id="UP000217199">
    <property type="component" value="Unassembled WGS sequence"/>
</dbReference>
<keyword evidence="2" id="KW-0472">Membrane</keyword>
<feature type="transmembrane region" description="Helical" evidence="2">
    <location>
        <begin position="108"/>
        <end position="129"/>
    </location>
</feature>
<keyword evidence="2" id="KW-1133">Transmembrane helix</keyword>
<name>A0A286UMF5_9AGAM</name>
<feature type="compositionally biased region" description="Low complexity" evidence="1">
    <location>
        <begin position="84"/>
        <end position="102"/>
    </location>
</feature>
<evidence type="ECO:0000313" key="4">
    <source>
        <dbReference type="EMBL" id="PAV20674.1"/>
    </source>
</evidence>
<dbReference type="EMBL" id="NBII01000003">
    <property type="protein sequence ID" value="PAV20674.1"/>
    <property type="molecule type" value="Genomic_DNA"/>
</dbReference>
<evidence type="ECO:0000256" key="2">
    <source>
        <dbReference type="SAM" id="Phobius"/>
    </source>
</evidence>
<evidence type="ECO:0000313" key="5">
    <source>
        <dbReference type="Proteomes" id="UP000217199"/>
    </source>
</evidence>
<gene>
    <name evidence="4" type="ORF">PNOK_0330100</name>
</gene>
<comment type="caution">
    <text evidence="4">The sequence shown here is derived from an EMBL/GenBank/DDBJ whole genome shotgun (WGS) entry which is preliminary data.</text>
</comment>
<feature type="chain" id="PRO_5013635478" description="Transmembrane protein" evidence="3">
    <location>
        <begin position="20"/>
        <end position="173"/>
    </location>
</feature>
<organism evidence="4 5">
    <name type="scientific">Pyrrhoderma noxium</name>
    <dbReference type="NCBI Taxonomy" id="2282107"/>
    <lineage>
        <taxon>Eukaryota</taxon>
        <taxon>Fungi</taxon>
        <taxon>Dikarya</taxon>
        <taxon>Basidiomycota</taxon>
        <taxon>Agaricomycotina</taxon>
        <taxon>Agaricomycetes</taxon>
        <taxon>Hymenochaetales</taxon>
        <taxon>Hymenochaetaceae</taxon>
        <taxon>Pyrrhoderma</taxon>
    </lineage>
</organism>
<sequence length="173" mass="18528">MRTLYWSNVLLSLAHLSSAAVIGFGTSQLSQQVAHTTLSVPSPAFEIRGSRLGRNEIAQLESPESSFSTPIATSSLDGSILQATSETSSDESSTSSSNSDTKSGNIKVLAIVFGSVGALAVLAVCYLCARSICSYIRTPKRDRAAEVIHRQQLEQELAESHFSKQHVMSRPLA</sequence>
<feature type="region of interest" description="Disordered" evidence="1">
    <location>
        <begin position="82"/>
        <end position="102"/>
    </location>
</feature>
<keyword evidence="2" id="KW-0812">Transmembrane</keyword>
<reference evidence="4 5" key="1">
    <citation type="journal article" date="2017" name="Mol. Ecol.">
        <title>Comparative and population genomic landscape of Phellinus noxius: A hypervariable fungus causing root rot in trees.</title>
        <authorList>
            <person name="Chung C.L."/>
            <person name="Lee T.J."/>
            <person name="Akiba M."/>
            <person name="Lee H.H."/>
            <person name="Kuo T.H."/>
            <person name="Liu D."/>
            <person name="Ke H.M."/>
            <person name="Yokoi T."/>
            <person name="Roa M.B."/>
            <person name="Lu M.J."/>
            <person name="Chang Y.Y."/>
            <person name="Ann P.J."/>
            <person name="Tsai J.N."/>
            <person name="Chen C.Y."/>
            <person name="Tzean S.S."/>
            <person name="Ota Y."/>
            <person name="Hattori T."/>
            <person name="Sahashi N."/>
            <person name="Liou R.F."/>
            <person name="Kikuchi T."/>
            <person name="Tsai I.J."/>
        </authorList>
    </citation>
    <scope>NUCLEOTIDE SEQUENCE [LARGE SCALE GENOMIC DNA]</scope>
    <source>
        <strain evidence="4 5">FFPRI411160</strain>
    </source>
</reference>
<protein>
    <recommendedName>
        <fullName evidence="6">Transmembrane protein</fullName>
    </recommendedName>
</protein>
<evidence type="ECO:0000256" key="1">
    <source>
        <dbReference type="SAM" id="MobiDB-lite"/>
    </source>
</evidence>
<dbReference type="InParanoid" id="A0A286UMF5"/>
<dbReference type="AlphaFoldDB" id="A0A286UMF5"/>
<keyword evidence="3" id="KW-0732">Signal</keyword>
<feature type="signal peptide" evidence="3">
    <location>
        <begin position="1"/>
        <end position="19"/>
    </location>
</feature>
<evidence type="ECO:0008006" key="6">
    <source>
        <dbReference type="Google" id="ProtNLM"/>
    </source>
</evidence>
<accession>A0A286UMF5</accession>
<proteinExistence type="predicted"/>